<evidence type="ECO:0000256" key="7">
    <source>
        <dbReference type="SAM" id="Phobius"/>
    </source>
</evidence>
<proteinExistence type="predicted"/>
<organism evidence="9 10">
    <name type="scientific">Stenotrophomonas bentonitica</name>
    <dbReference type="NCBI Taxonomy" id="1450134"/>
    <lineage>
        <taxon>Bacteria</taxon>
        <taxon>Pseudomonadati</taxon>
        <taxon>Pseudomonadota</taxon>
        <taxon>Gammaproteobacteria</taxon>
        <taxon>Lysobacterales</taxon>
        <taxon>Lysobacteraceae</taxon>
        <taxon>Stenotrophomonas</taxon>
    </lineage>
</organism>
<feature type="transmembrane region" description="Helical" evidence="7">
    <location>
        <begin position="16"/>
        <end position="34"/>
    </location>
</feature>
<feature type="region of interest" description="Disordered" evidence="6">
    <location>
        <begin position="468"/>
        <end position="487"/>
    </location>
</feature>
<feature type="transmembrane region" description="Helical" evidence="7">
    <location>
        <begin position="46"/>
        <end position="65"/>
    </location>
</feature>
<dbReference type="EMBL" id="JBBYHY010000002">
    <property type="protein sequence ID" value="MEL3952698.1"/>
    <property type="molecule type" value="Genomic_DNA"/>
</dbReference>
<keyword evidence="10" id="KW-1185">Reference proteome</keyword>
<dbReference type="Pfam" id="PF05231">
    <property type="entry name" value="MASE1"/>
    <property type="match status" value="1"/>
</dbReference>
<feature type="domain" description="MASE1" evidence="8">
    <location>
        <begin position="21"/>
        <end position="206"/>
    </location>
</feature>
<keyword evidence="5 7" id="KW-0472">Membrane</keyword>
<evidence type="ECO:0000256" key="1">
    <source>
        <dbReference type="ARBA" id="ARBA00004651"/>
    </source>
</evidence>
<dbReference type="Proteomes" id="UP001455088">
    <property type="component" value="Unassembled WGS sequence"/>
</dbReference>
<feature type="transmembrane region" description="Helical" evidence="7">
    <location>
        <begin position="153"/>
        <end position="174"/>
    </location>
</feature>
<feature type="transmembrane region" description="Helical" evidence="7">
    <location>
        <begin position="186"/>
        <end position="206"/>
    </location>
</feature>
<evidence type="ECO:0000256" key="6">
    <source>
        <dbReference type="SAM" id="MobiDB-lite"/>
    </source>
</evidence>
<evidence type="ECO:0000259" key="8">
    <source>
        <dbReference type="Pfam" id="PF05231"/>
    </source>
</evidence>
<protein>
    <submittedName>
        <fullName evidence="9">MASE1 domain-containing protein</fullName>
    </submittedName>
</protein>
<feature type="transmembrane region" description="Helical" evidence="7">
    <location>
        <begin position="226"/>
        <end position="247"/>
    </location>
</feature>
<accession>A0ABU9JJN2</accession>
<name>A0ABU9JJN2_9GAMM</name>
<comment type="caution">
    <text evidence="9">The sequence shown here is derived from an EMBL/GenBank/DDBJ whole genome shotgun (WGS) entry which is preliminary data.</text>
</comment>
<keyword evidence="3 7" id="KW-0812">Transmembrane</keyword>
<gene>
    <name evidence="9" type="ORF">AAE039_03885</name>
</gene>
<keyword evidence="2" id="KW-1003">Cell membrane</keyword>
<evidence type="ECO:0000256" key="3">
    <source>
        <dbReference type="ARBA" id="ARBA00022692"/>
    </source>
</evidence>
<evidence type="ECO:0000256" key="4">
    <source>
        <dbReference type="ARBA" id="ARBA00022989"/>
    </source>
</evidence>
<dbReference type="InterPro" id="IPR007895">
    <property type="entry name" value="MASE1"/>
</dbReference>
<reference evidence="9 10" key="1">
    <citation type="submission" date="2024-04" db="EMBL/GenBank/DDBJ databases">
        <title>Bacterial endophytes with biocontrol capabilities against important plant pathogens.</title>
        <authorList>
            <person name="Alayande K.A."/>
        </authorList>
    </citation>
    <scope>NUCLEOTIDE SEQUENCE [LARGE SCALE GENOMIC DNA]</scope>
    <source>
        <strain evidence="9 10">KV22</strain>
    </source>
</reference>
<feature type="transmembrane region" description="Helical" evidence="7">
    <location>
        <begin position="117"/>
        <end position="141"/>
    </location>
</feature>
<evidence type="ECO:0000313" key="9">
    <source>
        <dbReference type="EMBL" id="MEL3952698.1"/>
    </source>
</evidence>
<comment type="subcellular location">
    <subcellularLocation>
        <location evidence="1">Cell membrane</location>
        <topology evidence="1">Multi-pass membrane protein</topology>
    </subcellularLocation>
</comment>
<sequence length="487" mass="53203">MAFDWLRRDIHLHVRLHPGGVLLAVSYAVAFWAARNVSVDQLYLPAGLRVAALLLCPARYWVYLIAGEYAFFALARYPLIPQYGLAWVVVASASLMPAVAGIVHTHRRWMASSNDTWLLSVALLAAIVVTALNQGLAYLLMPTQHVAVSWEGAARYAVGDYLGILLIAPLVVMWRRRRMAAESMRGWTLAAVVSLVVIGVNLMVLLRMDSTGLPGSHDPAVFTAQQILAATGTVLLLLGATTSHYYHRFRQNEWLGRRAIAMTRTTLVAGEQDRRERAWYLRNVGDDIDRSLQKIADTLAAKGQDGLALELQRLHAAQSGALRVQANLVYPVEIESAGLYVALRAGAIADAWAQTDRVLPAHLMGDPCDLSLDLQLAAFRSMADVVAVLLTAEKGSLRLRARTIQRGGQQGIVVIAGLLDPHRTLAPGTVELSRQALGARALAYQGNVQCRGNRIRLVLRETRGCQAERHASAPGTPALPRSNVSFF</sequence>
<evidence type="ECO:0000313" key="10">
    <source>
        <dbReference type="Proteomes" id="UP001455088"/>
    </source>
</evidence>
<evidence type="ECO:0000256" key="2">
    <source>
        <dbReference type="ARBA" id="ARBA00022475"/>
    </source>
</evidence>
<dbReference type="RefSeq" id="WP_167390321.1">
    <property type="nucleotide sequence ID" value="NZ_JBBYHY010000002.1"/>
</dbReference>
<keyword evidence="4 7" id="KW-1133">Transmembrane helix</keyword>
<feature type="transmembrane region" description="Helical" evidence="7">
    <location>
        <begin position="85"/>
        <end position="105"/>
    </location>
</feature>
<evidence type="ECO:0000256" key="5">
    <source>
        <dbReference type="ARBA" id="ARBA00023136"/>
    </source>
</evidence>